<proteinExistence type="predicted"/>
<accession>A0A3E2BQW4</accession>
<gene>
    <name evidence="2" type="ORF">OP8BY_0964</name>
</gene>
<dbReference type="Pfam" id="PF10646">
    <property type="entry name" value="Germane"/>
    <property type="match status" value="1"/>
</dbReference>
<sequence length="193" mass="21351">MKRKKKKLTTLFILLAVLAVVVLVFFFGGRREKIKHQAGPAVSATGSGQVQGVKTKRVTIFFLSESDNLLHPEEREIQAGTLNEEARAVVEEIIKGSRSGLLNTVPETTRLRQVFVTSDGTAYVDLSRQILEASYYGSSGEMAAVYSIVNSLTYNFKSIKRVSLLVEGNERETLGGHIDLSRPFNPDYSLVAR</sequence>
<name>A0A3E2BQW4_9BACT</name>
<dbReference type="SMART" id="SM00909">
    <property type="entry name" value="Germane"/>
    <property type="match status" value="1"/>
</dbReference>
<dbReference type="EMBL" id="QUAH01000001">
    <property type="protein sequence ID" value="RFT17022.1"/>
    <property type="molecule type" value="Genomic_DNA"/>
</dbReference>
<dbReference type="Proteomes" id="UP000257323">
    <property type="component" value="Unassembled WGS sequence"/>
</dbReference>
<evidence type="ECO:0000259" key="1">
    <source>
        <dbReference type="SMART" id="SM00909"/>
    </source>
</evidence>
<protein>
    <submittedName>
        <fullName evidence="2">Spore germination protein</fullName>
    </submittedName>
</protein>
<evidence type="ECO:0000313" key="3">
    <source>
        <dbReference type="Proteomes" id="UP000257323"/>
    </source>
</evidence>
<feature type="domain" description="GerMN" evidence="1">
    <location>
        <begin position="86"/>
        <end position="175"/>
    </location>
</feature>
<reference evidence="2 3" key="1">
    <citation type="submission" date="2018-08" db="EMBL/GenBank/DDBJ databases">
        <title>Genome analysis of the thermophilic bacterium of the candidate phylum Aminicenantes from deep subsurface aquifer revealed its physiology and ecological role.</title>
        <authorList>
            <person name="Kadnikov V.V."/>
            <person name="Mardanov A.V."/>
            <person name="Beletsky A.V."/>
            <person name="Karnachuk O.V."/>
            <person name="Ravin N.V."/>
        </authorList>
    </citation>
    <scope>NUCLEOTIDE SEQUENCE [LARGE SCALE GENOMIC DNA]</scope>
    <source>
        <strain evidence="2">BY38</strain>
    </source>
</reference>
<organism evidence="2 3">
    <name type="scientific">Candidatus Saccharicenans subterraneus</name>
    <dbReference type="NCBI Taxonomy" id="2508984"/>
    <lineage>
        <taxon>Bacteria</taxon>
        <taxon>Candidatus Aminicenantota</taxon>
        <taxon>Candidatus Aminicenantia</taxon>
        <taxon>Candidatus Aminicenantales</taxon>
        <taxon>Candidatus Saccharicenantaceae</taxon>
        <taxon>Candidatus Saccharicenans</taxon>
    </lineage>
</organism>
<dbReference type="AlphaFoldDB" id="A0A3E2BQW4"/>
<evidence type="ECO:0000313" key="2">
    <source>
        <dbReference type="EMBL" id="RFT17022.1"/>
    </source>
</evidence>
<dbReference type="InterPro" id="IPR019606">
    <property type="entry name" value="GerMN"/>
</dbReference>
<comment type="caution">
    <text evidence="2">The sequence shown here is derived from an EMBL/GenBank/DDBJ whole genome shotgun (WGS) entry which is preliminary data.</text>
</comment>